<proteinExistence type="predicted"/>
<reference evidence="1 2" key="1">
    <citation type="submission" date="2018-06" db="EMBL/GenBank/DDBJ databases">
        <title>Genomic Encyclopedia of Type Strains, Phase III (KMG-III): the genomes of soil and plant-associated and newly described type strains.</title>
        <authorList>
            <person name="Whitman W."/>
        </authorList>
    </citation>
    <scope>NUCLEOTIDE SEQUENCE [LARGE SCALE GENOMIC DNA]</scope>
    <source>
        <strain evidence="1 2">JA737</strain>
    </source>
</reference>
<gene>
    <name evidence="1" type="ORF">C8J30_11390</name>
</gene>
<evidence type="ECO:0008006" key="3">
    <source>
        <dbReference type="Google" id="ProtNLM"/>
    </source>
</evidence>
<dbReference type="Proteomes" id="UP000247727">
    <property type="component" value="Unassembled WGS sequence"/>
</dbReference>
<dbReference type="OrthoDB" id="7687937at2"/>
<comment type="caution">
    <text evidence="1">The sequence shown here is derived from an EMBL/GenBank/DDBJ whole genome shotgun (WGS) entry which is preliminary data.</text>
</comment>
<evidence type="ECO:0000313" key="2">
    <source>
        <dbReference type="Proteomes" id="UP000247727"/>
    </source>
</evidence>
<sequence length="152" mass="16627">MTPLPVRSGYADETDAALIKEAILDELGEWAFGQICKAFGGQQIDIPARANTVTEGHFLSQALGLDNARLLCEAVGPARFYVPRLCKAEDRDARLVDMVRRGLANWEISRAVSLTERHVRRRLSQLGVSNPNRKPRNRYFGASCATAAGGAS</sequence>
<name>A0A318TTP7_9RHOB</name>
<keyword evidence="2" id="KW-1185">Reference proteome</keyword>
<accession>A0A318TTP7</accession>
<dbReference type="AlphaFoldDB" id="A0A318TTP7"/>
<organism evidence="1 2">
    <name type="scientific">Rhodobacter viridis</name>
    <dbReference type="NCBI Taxonomy" id="1054202"/>
    <lineage>
        <taxon>Bacteria</taxon>
        <taxon>Pseudomonadati</taxon>
        <taxon>Pseudomonadota</taxon>
        <taxon>Alphaproteobacteria</taxon>
        <taxon>Rhodobacterales</taxon>
        <taxon>Rhodobacter group</taxon>
        <taxon>Rhodobacter</taxon>
    </lineage>
</organism>
<dbReference type="EMBL" id="QJTK01000013">
    <property type="protein sequence ID" value="PYF08231.1"/>
    <property type="molecule type" value="Genomic_DNA"/>
</dbReference>
<dbReference type="RefSeq" id="WP_110806591.1">
    <property type="nucleotide sequence ID" value="NZ_QJTK01000013.1"/>
</dbReference>
<protein>
    <recommendedName>
        <fullName evidence="3">Mor transcription activator family protein</fullName>
    </recommendedName>
</protein>
<evidence type="ECO:0000313" key="1">
    <source>
        <dbReference type="EMBL" id="PYF08231.1"/>
    </source>
</evidence>